<comment type="subcellular location">
    <subcellularLocation>
        <location evidence="1">Cell membrane</location>
        <topology evidence="1">Multi-pass membrane protein</topology>
    </subcellularLocation>
</comment>
<dbReference type="SMART" id="SM00283">
    <property type="entry name" value="MA"/>
    <property type="match status" value="1"/>
</dbReference>
<dbReference type="eggNOG" id="COG0840">
    <property type="taxonomic scope" value="Bacteria"/>
</dbReference>
<evidence type="ECO:0000313" key="14">
    <source>
        <dbReference type="EMBL" id="KDR94581.1"/>
    </source>
</evidence>
<evidence type="ECO:0000256" key="11">
    <source>
        <dbReference type="SAM" id="Phobius"/>
    </source>
</evidence>
<evidence type="ECO:0000256" key="1">
    <source>
        <dbReference type="ARBA" id="ARBA00004651"/>
    </source>
</evidence>
<keyword evidence="2" id="KW-1003">Cell membrane</keyword>
<evidence type="ECO:0000256" key="6">
    <source>
        <dbReference type="ARBA" id="ARBA00023136"/>
    </source>
</evidence>
<dbReference type="AlphaFoldDB" id="A0A069RC21"/>
<evidence type="ECO:0000256" key="10">
    <source>
        <dbReference type="SAM" id="Coils"/>
    </source>
</evidence>
<dbReference type="PROSITE" id="PS50885">
    <property type="entry name" value="HAMP"/>
    <property type="match status" value="1"/>
</dbReference>
<dbReference type="Gene3D" id="1.10.287.950">
    <property type="entry name" value="Methyl-accepting chemotaxis protein"/>
    <property type="match status" value="1"/>
</dbReference>
<comment type="caution">
    <text evidence="14">The sequence shown here is derived from an EMBL/GenBank/DDBJ whole genome shotgun (WGS) entry which is preliminary data.</text>
</comment>
<dbReference type="GO" id="GO:0007165">
    <property type="term" value="P:signal transduction"/>
    <property type="evidence" value="ECO:0007669"/>
    <property type="project" value="UniProtKB-KW"/>
</dbReference>
<dbReference type="GO" id="GO:0006935">
    <property type="term" value="P:chemotaxis"/>
    <property type="evidence" value="ECO:0007669"/>
    <property type="project" value="UniProtKB-KW"/>
</dbReference>
<dbReference type="PANTHER" id="PTHR32089">
    <property type="entry name" value="METHYL-ACCEPTING CHEMOTAXIS PROTEIN MCPB"/>
    <property type="match status" value="1"/>
</dbReference>
<evidence type="ECO:0000256" key="7">
    <source>
        <dbReference type="ARBA" id="ARBA00023224"/>
    </source>
</evidence>
<dbReference type="InterPro" id="IPR033479">
    <property type="entry name" value="dCache_1"/>
</dbReference>
<dbReference type="InterPro" id="IPR003660">
    <property type="entry name" value="HAMP_dom"/>
</dbReference>
<dbReference type="PANTHER" id="PTHR32089:SF112">
    <property type="entry name" value="LYSOZYME-LIKE PROTEIN-RELATED"/>
    <property type="match status" value="1"/>
</dbReference>
<comment type="similarity">
    <text evidence="8">Belongs to the methyl-accepting chemotaxis (MCP) protein family.</text>
</comment>
<dbReference type="EMBL" id="JJMM01000014">
    <property type="protein sequence ID" value="KDR94581.1"/>
    <property type="molecule type" value="Genomic_DNA"/>
</dbReference>
<reference evidence="14 15" key="1">
    <citation type="submission" date="2014-03" db="EMBL/GenBank/DDBJ databases">
        <title>Genome sequence of Clostridium litorale W6, DSM 5388.</title>
        <authorList>
            <person name="Poehlein A."/>
            <person name="Jagirdar A."/>
            <person name="Khonsari B."/>
            <person name="Chibani C.M."/>
            <person name="Gutierrez Gutierrez D.A."/>
            <person name="Davydova E."/>
            <person name="Alghaithi H.S."/>
            <person name="Nair K.P."/>
            <person name="Dhamotharan K."/>
            <person name="Chandran L."/>
            <person name="G W."/>
            <person name="Daniel R."/>
        </authorList>
    </citation>
    <scope>NUCLEOTIDE SEQUENCE [LARGE SCALE GENOMIC DNA]</scope>
    <source>
        <strain evidence="14 15">W6</strain>
    </source>
</reference>
<dbReference type="RefSeq" id="WP_038266417.1">
    <property type="nucleotide sequence ID" value="NZ_JJMM01000014.1"/>
</dbReference>
<keyword evidence="10" id="KW-0175">Coiled coil</keyword>
<dbReference type="SUPFAM" id="SSF103190">
    <property type="entry name" value="Sensory domain-like"/>
    <property type="match status" value="1"/>
</dbReference>
<keyword evidence="5 11" id="KW-1133">Transmembrane helix</keyword>
<evidence type="ECO:0000259" key="13">
    <source>
        <dbReference type="PROSITE" id="PS50885"/>
    </source>
</evidence>
<dbReference type="Pfam" id="PF00672">
    <property type="entry name" value="HAMP"/>
    <property type="match status" value="1"/>
</dbReference>
<dbReference type="STRING" id="1121324.CLIT_14c00420"/>
<dbReference type="GO" id="GO:0005886">
    <property type="term" value="C:plasma membrane"/>
    <property type="evidence" value="ECO:0007669"/>
    <property type="project" value="UniProtKB-SubCell"/>
</dbReference>
<protein>
    <submittedName>
        <fullName evidence="14">Methyl-accepting chemotaxis protein McpB</fullName>
    </submittedName>
</protein>
<dbReference type="Pfam" id="PF00015">
    <property type="entry name" value="MCPsignal"/>
    <property type="match status" value="1"/>
</dbReference>
<evidence type="ECO:0000256" key="5">
    <source>
        <dbReference type="ARBA" id="ARBA00022989"/>
    </source>
</evidence>
<dbReference type="SUPFAM" id="SSF58104">
    <property type="entry name" value="Methyl-accepting chemotaxis protein (MCP) signaling domain"/>
    <property type="match status" value="1"/>
</dbReference>
<dbReference type="Gene3D" id="3.30.450.20">
    <property type="entry name" value="PAS domain"/>
    <property type="match status" value="2"/>
</dbReference>
<dbReference type="SMART" id="SM00304">
    <property type="entry name" value="HAMP"/>
    <property type="match status" value="1"/>
</dbReference>
<proteinExistence type="inferred from homology"/>
<gene>
    <name evidence="14" type="primary">mcpB</name>
    <name evidence="14" type="ORF">CLIT_14c00420</name>
</gene>
<keyword evidence="4 11" id="KW-0812">Transmembrane</keyword>
<evidence type="ECO:0000256" key="9">
    <source>
        <dbReference type="PROSITE-ProRule" id="PRU00284"/>
    </source>
</evidence>
<name>A0A069RC21_PEPLI</name>
<dbReference type="PROSITE" id="PS50111">
    <property type="entry name" value="CHEMOTAXIS_TRANSDUC_2"/>
    <property type="match status" value="1"/>
</dbReference>
<feature type="domain" description="Methyl-accepting transducer" evidence="12">
    <location>
        <begin position="370"/>
        <end position="634"/>
    </location>
</feature>
<feature type="domain" description="HAMP" evidence="13">
    <location>
        <begin position="298"/>
        <end position="351"/>
    </location>
</feature>
<dbReference type="Gene3D" id="1.10.8.500">
    <property type="entry name" value="HAMP domain in histidine kinase"/>
    <property type="match status" value="1"/>
</dbReference>
<evidence type="ECO:0000256" key="3">
    <source>
        <dbReference type="ARBA" id="ARBA00022500"/>
    </source>
</evidence>
<dbReference type="Proteomes" id="UP000027946">
    <property type="component" value="Unassembled WGS sequence"/>
</dbReference>
<keyword evidence="7 9" id="KW-0807">Transducer</keyword>
<evidence type="ECO:0000256" key="4">
    <source>
        <dbReference type="ARBA" id="ARBA00022692"/>
    </source>
</evidence>
<dbReference type="OrthoDB" id="9814363at2"/>
<sequence>MKLKTKISLYFILLASIVLISVSSFSYLTIKKKVVENIDTHMKTSVMSIKNELEGWLNQKSTVAKTAVEVLKQETDMESAAPNVVKAYKQDKDIMNMYLGFEESGMFVGGGDWIPPQGYDPRTRPWYTECLAKKAEIFSNPYKAISGDYRITYTVPVKDQYGEIRAVMGADIGLKKLSELTSKMNVSGEGYGFLVDSSGSIIAHPKEEMLNVNIFEDVQFEELAQKIKESESGKVIMNVDNEKRIILYSKLQDTGWHLGISVPENIVYSQVKSIRNTYYAINVTALILVLGFALFLGSAITKPIIRLKQNAEKMAEGNLKVKFDEIKGKDEIFMLSKSLEKMAGNIQKLIGNSQHIAKAAFEKSDIISQSVEQMSHESEEISCSAAEISATALSQSDKVQNGFEVTGVLGKEIENLSSRIRTVDESANEMKTKNSLIKQSIDKMKSIYTENEQSQKDISAGIGELLLKSKSIETIVALINAVAEETNLLSLNASIEAARAGEHGKGFSVVADEVGKLAYRSAEASLDIRKMISDIMKVIGDVEKLLEDSIIKSEHSNESIFYAMDAFSQIQMKIEEVVSQIKCSNESISQIKNVKESMLLSIEGILEDSHAATASTQEISASIEEQTMSIESIKESVKELDETIKLLNESIGIFKV</sequence>
<dbReference type="Pfam" id="PF02743">
    <property type="entry name" value="dCache_1"/>
    <property type="match status" value="1"/>
</dbReference>
<keyword evidence="15" id="KW-1185">Reference proteome</keyword>
<keyword evidence="3" id="KW-0145">Chemotaxis</keyword>
<dbReference type="CDD" id="cd12912">
    <property type="entry name" value="PDC2_MCP_like"/>
    <property type="match status" value="1"/>
</dbReference>
<organism evidence="14 15">
    <name type="scientific">Peptoclostridium litorale DSM 5388</name>
    <dbReference type="NCBI Taxonomy" id="1121324"/>
    <lineage>
        <taxon>Bacteria</taxon>
        <taxon>Bacillati</taxon>
        <taxon>Bacillota</taxon>
        <taxon>Clostridia</taxon>
        <taxon>Peptostreptococcales</taxon>
        <taxon>Peptoclostridiaceae</taxon>
        <taxon>Peptoclostridium</taxon>
    </lineage>
</organism>
<dbReference type="InterPro" id="IPR004089">
    <property type="entry name" value="MCPsignal_dom"/>
</dbReference>
<feature type="coiled-coil region" evidence="10">
    <location>
        <begin position="623"/>
        <end position="650"/>
    </location>
</feature>
<accession>A0A069RC21</accession>
<feature type="transmembrane region" description="Helical" evidence="11">
    <location>
        <begin position="7"/>
        <end position="28"/>
    </location>
</feature>
<dbReference type="CDD" id="cd12913">
    <property type="entry name" value="PDC1_MCP_like"/>
    <property type="match status" value="1"/>
</dbReference>
<dbReference type="CDD" id="cd06225">
    <property type="entry name" value="HAMP"/>
    <property type="match status" value="1"/>
</dbReference>
<dbReference type="InterPro" id="IPR029151">
    <property type="entry name" value="Sensor-like_sf"/>
</dbReference>
<evidence type="ECO:0000256" key="8">
    <source>
        <dbReference type="ARBA" id="ARBA00029447"/>
    </source>
</evidence>
<keyword evidence="6 11" id="KW-0472">Membrane</keyword>
<feature type="transmembrane region" description="Helical" evidence="11">
    <location>
        <begin position="278"/>
        <end position="300"/>
    </location>
</feature>
<evidence type="ECO:0000259" key="12">
    <source>
        <dbReference type="PROSITE" id="PS50111"/>
    </source>
</evidence>
<evidence type="ECO:0000313" key="15">
    <source>
        <dbReference type="Proteomes" id="UP000027946"/>
    </source>
</evidence>
<evidence type="ECO:0000256" key="2">
    <source>
        <dbReference type="ARBA" id="ARBA00022475"/>
    </source>
</evidence>